<sequence>MITLDASALYPLAKMAQESGVERAAERILREEAAILDLALYEAANAALVEARRAGPGACRAR</sequence>
<keyword evidence="2" id="KW-1185">Reference proteome</keyword>
<dbReference type="AlphaFoldDB" id="A0A0V8RVX6"/>
<accession>A0A0V8RVX6</accession>
<reference evidence="1 2" key="1">
    <citation type="submission" date="2015-11" db="EMBL/GenBank/DDBJ databases">
        <title>Genome sequence of Pyrodictium occultum PL-19, a marine hyperthermophilic archaeon isolated from Volcano, Italy.</title>
        <authorList>
            <person name="Utturkar S."/>
            <person name="Huber H."/>
            <person name="Leptihn S."/>
            <person name="Brown S."/>
            <person name="Stetter K.O."/>
            <person name="Podar M."/>
        </authorList>
    </citation>
    <scope>NUCLEOTIDE SEQUENCE [LARGE SCALE GENOMIC DNA]</scope>
    <source>
        <strain evidence="1 2">PL-19</strain>
    </source>
</reference>
<proteinExistence type="predicted"/>
<evidence type="ECO:0000313" key="1">
    <source>
        <dbReference type="EMBL" id="KSW12106.1"/>
    </source>
</evidence>
<dbReference type="EMBL" id="LNTB01000001">
    <property type="protein sequence ID" value="KSW12106.1"/>
    <property type="molecule type" value="Genomic_DNA"/>
</dbReference>
<name>A0A0V8RVX6_PYROC</name>
<protein>
    <recommendedName>
        <fullName evidence="3">PIN domain-containing protein</fullName>
    </recommendedName>
</protein>
<evidence type="ECO:0008006" key="3">
    <source>
        <dbReference type="Google" id="ProtNLM"/>
    </source>
</evidence>
<dbReference type="Proteomes" id="UP000053352">
    <property type="component" value="Unassembled WGS sequence"/>
</dbReference>
<dbReference type="STRING" id="2309.CF15_04870"/>
<evidence type="ECO:0000313" key="2">
    <source>
        <dbReference type="Proteomes" id="UP000053352"/>
    </source>
</evidence>
<dbReference type="RefSeq" id="WP_058370785.1">
    <property type="nucleotide sequence ID" value="NZ_LNTB01000001.1"/>
</dbReference>
<comment type="caution">
    <text evidence="1">The sequence shown here is derived from an EMBL/GenBank/DDBJ whole genome shotgun (WGS) entry which is preliminary data.</text>
</comment>
<organism evidence="1 2">
    <name type="scientific">Pyrodictium occultum</name>
    <dbReference type="NCBI Taxonomy" id="2309"/>
    <lineage>
        <taxon>Archaea</taxon>
        <taxon>Thermoproteota</taxon>
        <taxon>Thermoprotei</taxon>
        <taxon>Desulfurococcales</taxon>
        <taxon>Pyrodictiaceae</taxon>
        <taxon>Pyrodictium</taxon>
    </lineage>
</organism>
<gene>
    <name evidence="1" type="ORF">CF15_04870</name>
</gene>